<keyword evidence="4" id="KW-0808">Transferase</keyword>
<keyword evidence="2 3" id="KW-0663">Pyridoxal phosphate</keyword>
<reference evidence="4 5" key="1">
    <citation type="submission" date="2018-03" db="EMBL/GenBank/DDBJ databases">
        <title>Actinopolyspora mortivallis from Sahara, screening for active biomolecules.</title>
        <authorList>
            <person name="Selama O."/>
            <person name="Wellington E.M.H."/>
            <person name="Hacene H."/>
        </authorList>
    </citation>
    <scope>NUCLEOTIDE SEQUENCE [LARGE SCALE GENOMIC DNA]</scope>
    <source>
        <strain evidence="4 5">M5A</strain>
    </source>
</reference>
<keyword evidence="5" id="KW-1185">Reference proteome</keyword>
<dbReference type="InterPro" id="IPR015424">
    <property type="entry name" value="PyrdxlP-dep_Trfase"/>
</dbReference>
<evidence type="ECO:0000313" key="5">
    <source>
        <dbReference type="Proteomes" id="UP000239352"/>
    </source>
</evidence>
<evidence type="ECO:0000256" key="2">
    <source>
        <dbReference type="ARBA" id="ARBA00022898"/>
    </source>
</evidence>
<dbReference type="Gene3D" id="3.40.640.10">
    <property type="entry name" value="Type I PLP-dependent aspartate aminotransferase-like (Major domain)"/>
    <property type="match status" value="1"/>
</dbReference>
<comment type="similarity">
    <text evidence="3">Belongs to the class-III pyridoxal-phosphate-dependent aminotransferase family.</text>
</comment>
<dbReference type="InterPro" id="IPR005814">
    <property type="entry name" value="Aminotrans_3"/>
</dbReference>
<evidence type="ECO:0000256" key="3">
    <source>
        <dbReference type="RuleBase" id="RU003560"/>
    </source>
</evidence>
<protein>
    <submittedName>
        <fullName evidence="4">Aspartate aminotransferase family protein</fullName>
    </submittedName>
</protein>
<dbReference type="PANTHER" id="PTHR43713">
    <property type="entry name" value="GLUTAMATE-1-SEMIALDEHYDE 2,1-AMINOMUTASE"/>
    <property type="match status" value="1"/>
</dbReference>
<dbReference type="GO" id="GO:0008483">
    <property type="term" value="F:transaminase activity"/>
    <property type="evidence" value="ECO:0007669"/>
    <property type="project" value="UniProtKB-KW"/>
</dbReference>
<dbReference type="InParanoid" id="A0A2T0GXJ4"/>
<evidence type="ECO:0000313" key="4">
    <source>
        <dbReference type="EMBL" id="PRW63836.1"/>
    </source>
</evidence>
<comment type="caution">
    <text evidence="4">The sequence shown here is derived from an EMBL/GenBank/DDBJ whole genome shotgun (WGS) entry which is preliminary data.</text>
</comment>
<dbReference type="STRING" id="1050202.GCA_000384035_00364"/>
<name>A0A2T0GXJ4_ACTMO</name>
<dbReference type="AlphaFoldDB" id="A0A2T0GXJ4"/>
<dbReference type="EMBL" id="PVSR01000009">
    <property type="protein sequence ID" value="PRW63836.1"/>
    <property type="molecule type" value="Genomic_DNA"/>
</dbReference>
<dbReference type="InterPro" id="IPR015421">
    <property type="entry name" value="PyrdxlP-dep_Trfase_major"/>
</dbReference>
<comment type="cofactor">
    <cofactor evidence="1">
        <name>pyridoxal 5'-phosphate</name>
        <dbReference type="ChEBI" id="CHEBI:597326"/>
    </cofactor>
</comment>
<keyword evidence="4" id="KW-0032">Aminotransferase</keyword>
<dbReference type="PANTHER" id="PTHR43713:SF3">
    <property type="entry name" value="GLUTAMATE-1-SEMIALDEHYDE 2,1-AMINOMUTASE 1, CHLOROPLASTIC-RELATED"/>
    <property type="match status" value="1"/>
</dbReference>
<organism evidence="4 5">
    <name type="scientific">Actinopolyspora mortivallis</name>
    <dbReference type="NCBI Taxonomy" id="33906"/>
    <lineage>
        <taxon>Bacteria</taxon>
        <taxon>Bacillati</taxon>
        <taxon>Actinomycetota</taxon>
        <taxon>Actinomycetes</taxon>
        <taxon>Actinopolysporales</taxon>
        <taxon>Actinopolysporaceae</taxon>
        <taxon>Actinopolyspora</taxon>
    </lineage>
</organism>
<dbReference type="GO" id="GO:0030170">
    <property type="term" value="F:pyridoxal phosphate binding"/>
    <property type="evidence" value="ECO:0007669"/>
    <property type="project" value="InterPro"/>
</dbReference>
<dbReference type="RefSeq" id="WP_106113414.1">
    <property type="nucleotide sequence ID" value="NZ_PVSR01000009.1"/>
</dbReference>
<dbReference type="CDD" id="cd00610">
    <property type="entry name" value="OAT_like"/>
    <property type="match status" value="1"/>
</dbReference>
<evidence type="ECO:0000256" key="1">
    <source>
        <dbReference type="ARBA" id="ARBA00001933"/>
    </source>
</evidence>
<proteinExistence type="inferred from homology"/>
<dbReference type="Pfam" id="PF00202">
    <property type="entry name" value="Aminotran_3"/>
    <property type="match status" value="1"/>
</dbReference>
<sequence length="468" mass="50859">MTTANDIGTRVLDEYESRTRGSLAAFRKAREYLPGGDTRTMTSYDPHPVYFDEGRGVRLRDVDGNWYTDFLANYGALVHGHNHPALLEAVHQRVELGTAPGGPTLSQVEHARRLCERVPSLDTVRYCNSGTEATMWALRAARAFTGRDLVVKISGGYHGTHDWSQVDAFVANGRLFPQHDPELAPATVSHGVPEQVLDSVLSVPYNDLDTARRVLSEWAERVAAVIVEPMLGVGGGIPADPEFLRGLREVTERTGTLLVFDECATFRVGPWQVWHDVRPDMTTFSKIIGGGLPIGVFGGRADVMEIFDPSGPDPVFHASAFGANSLSLAAGIAALDNFGPADIERLNRMGERFRSGLDRVAADAGVAGDAVGCGSISYFHFGSGEIHDAADVAARRAYRADLRRLLHLELLNRGFVTGRHGIMCLSVPTEPSDVDKFTDAFGGALRALRPHIARHHPELLDRAHGGTP</sequence>
<dbReference type="Proteomes" id="UP000239352">
    <property type="component" value="Unassembled WGS sequence"/>
</dbReference>
<accession>A0A2T0GXJ4</accession>
<gene>
    <name evidence="4" type="ORF">CEP50_08645</name>
</gene>
<dbReference type="Gene3D" id="3.90.1150.10">
    <property type="entry name" value="Aspartate Aminotransferase, domain 1"/>
    <property type="match status" value="1"/>
</dbReference>
<dbReference type="InterPro" id="IPR015422">
    <property type="entry name" value="PyrdxlP-dep_Trfase_small"/>
</dbReference>
<dbReference type="SUPFAM" id="SSF53383">
    <property type="entry name" value="PLP-dependent transferases"/>
    <property type="match status" value="1"/>
</dbReference>